<evidence type="ECO:0000256" key="1">
    <source>
        <dbReference type="ARBA" id="ARBA00000085"/>
    </source>
</evidence>
<protein>
    <recommendedName>
        <fullName evidence="2">histidine kinase</fullName>
        <ecNumber evidence="2">2.7.13.3</ecNumber>
    </recommendedName>
</protein>
<evidence type="ECO:0000313" key="5">
    <source>
        <dbReference type="Proteomes" id="UP000433652"/>
    </source>
</evidence>
<evidence type="ECO:0000313" key="4">
    <source>
        <dbReference type="EMBL" id="MXO60697.1"/>
    </source>
</evidence>
<proteinExistence type="predicted"/>
<sequence>MLFDDRLATVLRSGAAGERAARTQFRQLLDLLGTTPPGANGPLVTAAYARLAEISDQIPSTDQSRILREPWLRLRNPRLLAHLAEGDPQAAAAAMATARLDEDDWAELIPELPVIARGFLRHRRDLPDKAKTLLARLGVRDLVLPQPDFAEEPLVEAPAEPPAPPAPESILADTGSEGISALVRRIEAFQQARRSAPAALAPRLPLDDGAPDAVNGQSKSCDIATEVSGRVTWATPGYAPLLVGLDITASEVLDARSRAAMRRHQPIHGGKVRIDGVAAVAGEWLLDAMPGFGATGSFTGYVGRLRRPFAGAVASTSGPADRMRQVLHELRTPVNAIQGFAEIIQQQLFGPAPNTYRALSAAVGVDSARLLAGFDEIDRVVRIETGQEALSDGGGNLRLAVERTLKRLEGVIRPRSAKMRLLVSGENFAVRVGDDDAALLGWRILATLAGALAPGEVVEMTLTGSQKAVVLAMELPLSLTTVDDLFGAAAPSQAPAVTAGMFGSGFTLRLARAEAMAAGGSLAVEDETLVLTLPALTGSPAAHSQGDETTA</sequence>
<dbReference type="SUPFAM" id="SSF47384">
    <property type="entry name" value="Homodimeric domain of signal transducing histidine kinase"/>
    <property type="match status" value="1"/>
</dbReference>
<keyword evidence="4" id="KW-0808">Transferase</keyword>
<dbReference type="AlphaFoldDB" id="A0A6I4T095"/>
<dbReference type="Gene3D" id="1.10.287.130">
    <property type="match status" value="1"/>
</dbReference>
<dbReference type="EC" id="2.7.13.3" evidence="2"/>
<dbReference type="SMART" id="SM00388">
    <property type="entry name" value="HisKA"/>
    <property type="match status" value="1"/>
</dbReference>
<dbReference type="RefSeq" id="WP_159797044.1">
    <property type="nucleotide sequence ID" value="NZ_WTYM01000056.1"/>
</dbReference>
<accession>A0A6I4T095</accession>
<dbReference type="GO" id="GO:0000155">
    <property type="term" value="F:phosphorelay sensor kinase activity"/>
    <property type="evidence" value="ECO:0007669"/>
    <property type="project" value="InterPro"/>
</dbReference>
<dbReference type="InterPro" id="IPR036097">
    <property type="entry name" value="HisK_dim/P_sf"/>
</dbReference>
<dbReference type="OrthoDB" id="9813151at2"/>
<comment type="caution">
    <text evidence="4">The sequence shown here is derived from an EMBL/GenBank/DDBJ whole genome shotgun (WGS) entry which is preliminary data.</text>
</comment>
<evidence type="ECO:0000256" key="2">
    <source>
        <dbReference type="ARBA" id="ARBA00012438"/>
    </source>
</evidence>
<organism evidence="4 5">
    <name type="scientific">Croceibacterium salegens</name>
    <dbReference type="NCBI Taxonomy" id="1737568"/>
    <lineage>
        <taxon>Bacteria</taxon>
        <taxon>Pseudomonadati</taxon>
        <taxon>Pseudomonadota</taxon>
        <taxon>Alphaproteobacteria</taxon>
        <taxon>Sphingomonadales</taxon>
        <taxon>Erythrobacteraceae</taxon>
        <taxon>Croceibacterium</taxon>
    </lineage>
</organism>
<evidence type="ECO:0000259" key="3">
    <source>
        <dbReference type="SMART" id="SM00388"/>
    </source>
</evidence>
<reference evidence="4 5" key="1">
    <citation type="submission" date="2019-12" db="EMBL/GenBank/DDBJ databases">
        <title>Genomic-based taxomic classification of the family Erythrobacteraceae.</title>
        <authorList>
            <person name="Xu L."/>
        </authorList>
    </citation>
    <scope>NUCLEOTIDE SEQUENCE [LARGE SCALE GENOMIC DNA]</scope>
    <source>
        <strain evidence="4 5">MCCC 1K01500</strain>
    </source>
</reference>
<feature type="domain" description="Signal transduction histidine kinase dimerisation/phosphoacceptor" evidence="3">
    <location>
        <begin position="322"/>
        <end position="386"/>
    </location>
</feature>
<dbReference type="Proteomes" id="UP000433652">
    <property type="component" value="Unassembled WGS sequence"/>
</dbReference>
<keyword evidence="5" id="KW-1185">Reference proteome</keyword>
<gene>
    <name evidence="4" type="ORF">GRI89_14225</name>
</gene>
<dbReference type="EMBL" id="WTYM01000056">
    <property type="protein sequence ID" value="MXO60697.1"/>
    <property type="molecule type" value="Genomic_DNA"/>
</dbReference>
<dbReference type="CDD" id="cd00082">
    <property type="entry name" value="HisKA"/>
    <property type="match status" value="1"/>
</dbReference>
<name>A0A6I4T095_9SPHN</name>
<comment type="catalytic activity">
    <reaction evidence="1">
        <text>ATP + protein L-histidine = ADP + protein N-phospho-L-histidine.</text>
        <dbReference type="EC" id="2.7.13.3"/>
    </reaction>
</comment>
<keyword evidence="4" id="KW-0418">Kinase</keyword>
<dbReference type="InterPro" id="IPR003661">
    <property type="entry name" value="HisK_dim/P_dom"/>
</dbReference>